<feature type="region of interest" description="Disordered" evidence="2">
    <location>
        <begin position="439"/>
        <end position="530"/>
    </location>
</feature>
<dbReference type="EMBL" id="FQUL01000038">
    <property type="protein sequence ID" value="SHE91890.1"/>
    <property type="molecule type" value="Genomic_DNA"/>
</dbReference>
<dbReference type="AlphaFoldDB" id="A0A1M4XEU9"/>
<dbReference type="InterPro" id="IPR010095">
    <property type="entry name" value="Cas12f1-like_TNB"/>
</dbReference>
<organism evidence="4 5">
    <name type="scientific">Ferrithrix thermotolerans DSM 19514</name>
    <dbReference type="NCBI Taxonomy" id="1121881"/>
    <lineage>
        <taxon>Bacteria</taxon>
        <taxon>Bacillati</taxon>
        <taxon>Actinomycetota</taxon>
        <taxon>Acidimicrobiia</taxon>
        <taxon>Acidimicrobiales</taxon>
        <taxon>Acidimicrobiaceae</taxon>
        <taxon>Ferrithrix</taxon>
    </lineage>
</organism>
<evidence type="ECO:0000313" key="5">
    <source>
        <dbReference type="Proteomes" id="UP000184295"/>
    </source>
</evidence>
<name>A0A1M4XEU9_9ACTN</name>
<keyword evidence="1 4" id="KW-0238">DNA-binding</keyword>
<accession>A0A1M4XEU9</accession>
<keyword evidence="5" id="KW-1185">Reference proteome</keyword>
<dbReference type="Pfam" id="PF07282">
    <property type="entry name" value="Cas12f1-like_TNB"/>
    <property type="match status" value="1"/>
</dbReference>
<dbReference type="GO" id="GO:0003677">
    <property type="term" value="F:DNA binding"/>
    <property type="evidence" value="ECO:0007669"/>
    <property type="project" value="UniProtKB-KW"/>
</dbReference>
<protein>
    <submittedName>
        <fullName evidence="4">Putative transposase DNA-binding domain-containing protein</fullName>
    </submittedName>
</protein>
<dbReference type="STRING" id="1121881.SAMN02745225_01989"/>
<sequence>MNVHLVDQAAFDAVDTCVRHLASIVATSSLKAKIWRRYPNGAERHYAYACLERSSALGIIMRGGTPDITMRQHSLTKKERKAIASYLHRALRKALAHTWPTVRLVRSMALDETLYSSFVIERPGKEHPGKTPKRRQYVQVIGPRPRERITIPLSGVSRVSGNIRVVLDEGSTRAFIHVAYEIQPLPGPATGPDVAIDWGITEVCTDDSGIKHGASYGAILKRATEQRKRTGQVRNKLWAITKKDAGSKRAKRIAKYNLGTKKQARRRARTQAALQTVAGAAIKEVIYGEGNRTRARGKVPQLPAHRPRRVIVEDLAQLRGKAKSKKISRLCSSWARSENEERMAVHAYIGRSDVRVVSAAYTSQTCPDPHYGYVSQDNRSGDWFHCRNPYWECNRQGDADHVAAVNLKTRINDPEIHRFTPHIEVKKILDARFVCRRESRTKGGDASPASRGQRDATSTSGAQGASVDGAATAHGRTSIPRRSDPDVGGGTTTDLHRVRSIWRGPGRLSSARAKTKGVPSVPLQKFTEKQ</sequence>
<dbReference type="OrthoDB" id="501880at2"/>
<dbReference type="Proteomes" id="UP000184295">
    <property type="component" value="Unassembled WGS sequence"/>
</dbReference>
<evidence type="ECO:0000259" key="3">
    <source>
        <dbReference type="Pfam" id="PF07282"/>
    </source>
</evidence>
<evidence type="ECO:0000256" key="1">
    <source>
        <dbReference type="ARBA" id="ARBA00023125"/>
    </source>
</evidence>
<evidence type="ECO:0000313" key="4">
    <source>
        <dbReference type="EMBL" id="SHE91890.1"/>
    </source>
</evidence>
<proteinExistence type="predicted"/>
<gene>
    <name evidence="4" type="ORF">SAMN02745225_01989</name>
</gene>
<reference evidence="5" key="1">
    <citation type="submission" date="2016-11" db="EMBL/GenBank/DDBJ databases">
        <authorList>
            <person name="Varghese N."/>
            <person name="Submissions S."/>
        </authorList>
    </citation>
    <scope>NUCLEOTIDE SEQUENCE [LARGE SCALE GENOMIC DNA]</scope>
    <source>
        <strain evidence="5">DSM 19514</strain>
    </source>
</reference>
<evidence type="ECO:0000256" key="2">
    <source>
        <dbReference type="SAM" id="MobiDB-lite"/>
    </source>
</evidence>
<feature type="domain" description="Cas12f1-like TNB" evidence="3">
    <location>
        <begin position="353"/>
        <end position="407"/>
    </location>
</feature>